<feature type="domain" description="2Fe-2S ferredoxin-type" evidence="1">
    <location>
        <begin position="2"/>
        <end position="76"/>
    </location>
</feature>
<dbReference type="PANTHER" id="PTHR42895:SF1">
    <property type="entry name" value="IRON-SULFUR CLUSTER PROTEIN"/>
    <property type="match status" value="1"/>
</dbReference>
<dbReference type="SUPFAM" id="SSF54292">
    <property type="entry name" value="2Fe-2S ferredoxin-like"/>
    <property type="match status" value="1"/>
</dbReference>
<evidence type="ECO:0000313" key="3">
    <source>
        <dbReference type="Proteomes" id="UP000179243"/>
    </source>
</evidence>
<dbReference type="InterPro" id="IPR001041">
    <property type="entry name" value="2Fe-2S_ferredoxin-type"/>
</dbReference>
<reference evidence="2 3" key="1">
    <citation type="journal article" date="2016" name="Nat. Commun.">
        <title>Thousands of microbial genomes shed light on interconnected biogeochemical processes in an aquifer system.</title>
        <authorList>
            <person name="Anantharaman K."/>
            <person name="Brown C.T."/>
            <person name="Hug L.A."/>
            <person name="Sharon I."/>
            <person name="Castelle C.J."/>
            <person name="Probst A.J."/>
            <person name="Thomas B.C."/>
            <person name="Singh A."/>
            <person name="Wilkins M.J."/>
            <person name="Karaoz U."/>
            <person name="Brodie E.L."/>
            <person name="Williams K.H."/>
            <person name="Hubbard S.S."/>
            <person name="Banfield J.F."/>
        </authorList>
    </citation>
    <scope>NUCLEOTIDE SEQUENCE [LARGE SCALE GENOMIC DNA]</scope>
</reference>
<comment type="caution">
    <text evidence="2">The sequence shown here is derived from an EMBL/GenBank/DDBJ whole genome shotgun (WGS) entry which is preliminary data.</text>
</comment>
<dbReference type="Pfam" id="PF17651">
    <property type="entry name" value="Raco_middle"/>
    <property type="match status" value="1"/>
</dbReference>
<dbReference type="AlphaFoldDB" id="A0A1F7F9S5"/>
<dbReference type="EMBL" id="MFYX01000090">
    <property type="protein sequence ID" value="OGK03429.1"/>
    <property type="molecule type" value="Genomic_DNA"/>
</dbReference>
<accession>A0A1F7F9S5</accession>
<dbReference type="InterPro" id="IPR036010">
    <property type="entry name" value="2Fe-2S_ferredoxin-like_sf"/>
</dbReference>
<dbReference type="PANTHER" id="PTHR42895">
    <property type="entry name" value="IRON-SULFUR CLUSTER-BINDING PROTEIN-RELATED"/>
    <property type="match status" value="1"/>
</dbReference>
<dbReference type="Pfam" id="PF13510">
    <property type="entry name" value="Fer2_4"/>
    <property type="match status" value="1"/>
</dbReference>
<dbReference type="Gene3D" id="3.10.20.740">
    <property type="match status" value="1"/>
</dbReference>
<proteinExistence type="predicted"/>
<protein>
    <recommendedName>
        <fullName evidence="1">2Fe-2S ferredoxin-type domain-containing protein</fullName>
    </recommendedName>
</protein>
<evidence type="ECO:0000259" key="1">
    <source>
        <dbReference type="PROSITE" id="PS51085"/>
    </source>
</evidence>
<dbReference type="InterPro" id="IPR027980">
    <property type="entry name" value="RACo_C"/>
</dbReference>
<dbReference type="PROSITE" id="PS51085">
    <property type="entry name" value="2FE2S_FER_2"/>
    <property type="match status" value="1"/>
</dbReference>
<dbReference type="Proteomes" id="UP000179243">
    <property type="component" value="Unassembled WGS sequence"/>
</dbReference>
<dbReference type="Gene3D" id="3.30.420.480">
    <property type="entry name" value="Domain of unknown function (DUF4445)"/>
    <property type="match status" value="1"/>
</dbReference>
<dbReference type="Pfam" id="PF14574">
    <property type="entry name" value="RACo_C_ter"/>
    <property type="match status" value="1"/>
</dbReference>
<dbReference type="InterPro" id="IPR041414">
    <property type="entry name" value="Raco-like_middle"/>
</dbReference>
<name>A0A1F7F9S5_UNCRA</name>
<dbReference type="InterPro" id="IPR042259">
    <property type="entry name" value="Raco-like_middle_sf"/>
</dbReference>
<dbReference type="InterPro" id="IPR052911">
    <property type="entry name" value="Corrinoid_activation_enz"/>
</dbReference>
<gene>
    <name evidence="2" type="ORF">A2519_15580</name>
</gene>
<sequence>MKNIAIHQGDKVLRAQAPEGTRLLDVIQQSQRHIHALCGGKGTCRKCTVEVEGEGKVLACQYLVHKDISIKLSEKHAAKILELSETLEKKVMFDAGLASPAPGDNPVYGIAVDIGTTTIVIYLENLVDYSLVDVAAFLNPQHIYGQDVISRVNYTIENRQGLDILQKTIIDATNNSLMTLCARNNIDKIQIAKVIFVGNTIMLHLLLGIDPSPIAVAPFTPRFVDMQQRTGKEMNLYADPGAIVKTLSSLAGYVGADIIAGLAATPIPFSDKYSLYLDIGTNGEIALGNKDKIYCCATAAGPAFEGARIACGTGGVEGALSKFKNGKYETIGNEKIAGICGSGLIDVIAYLLDSNAIDETGHMENDFIIEKQAHTGTDHDIVLTPKDIRETQLAKAAIYAGILIMMKVAKISFEQIDTVYLAGGFGNYMDPDSAMRIGLIPRELGGKIKQIGNGAGTGARLALKSVEFEREIEKTVKQCEYIELSMRQDFNDEYVNGMMFI</sequence>
<dbReference type="GO" id="GO:0051536">
    <property type="term" value="F:iron-sulfur cluster binding"/>
    <property type="evidence" value="ECO:0007669"/>
    <property type="project" value="InterPro"/>
</dbReference>
<organism evidence="2 3">
    <name type="scientific">Candidatus Raymondbacteria bacterium RIFOXYD12_FULL_49_13</name>
    <dbReference type="NCBI Taxonomy" id="1817890"/>
    <lineage>
        <taxon>Bacteria</taxon>
        <taxon>Raymondiibacteriota</taxon>
    </lineage>
</organism>
<dbReference type="CDD" id="cd00207">
    <property type="entry name" value="fer2"/>
    <property type="match status" value="1"/>
</dbReference>
<evidence type="ECO:0000313" key="2">
    <source>
        <dbReference type="EMBL" id="OGK03429.1"/>
    </source>
</evidence>